<evidence type="ECO:0000256" key="5">
    <source>
        <dbReference type="ARBA" id="ARBA00023136"/>
    </source>
</evidence>
<evidence type="ECO:0000256" key="3">
    <source>
        <dbReference type="ARBA" id="ARBA00022452"/>
    </source>
</evidence>
<dbReference type="Gene3D" id="2.60.40.1120">
    <property type="entry name" value="Carboxypeptidase-like, regulatory domain"/>
    <property type="match status" value="1"/>
</dbReference>
<dbReference type="AlphaFoldDB" id="A0A847SIV3"/>
<dbReference type="InterPro" id="IPR012910">
    <property type="entry name" value="Plug_dom"/>
</dbReference>
<evidence type="ECO:0000256" key="6">
    <source>
        <dbReference type="ARBA" id="ARBA00023237"/>
    </source>
</evidence>
<dbReference type="Proteomes" id="UP000552864">
    <property type="component" value="Unassembled WGS sequence"/>
</dbReference>
<reference evidence="9 10" key="1">
    <citation type="submission" date="2020-04" db="EMBL/GenBank/DDBJ databases">
        <authorList>
            <person name="Yin C."/>
        </authorList>
    </citation>
    <scope>NUCLEOTIDE SEQUENCE [LARGE SCALE GENOMIC DNA]</scope>
    <source>
        <strain evidence="9 10">Ak56</strain>
    </source>
</reference>
<dbReference type="GO" id="GO:0009279">
    <property type="term" value="C:cell outer membrane"/>
    <property type="evidence" value="ECO:0007669"/>
    <property type="project" value="UniProtKB-SubCell"/>
</dbReference>
<evidence type="ECO:0000256" key="2">
    <source>
        <dbReference type="ARBA" id="ARBA00022448"/>
    </source>
</evidence>
<dbReference type="NCBIfam" id="TIGR04056">
    <property type="entry name" value="OMP_RagA_SusC"/>
    <property type="match status" value="1"/>
</dbReference>
<evidence type="ECO:0000256" key="4">
    <source>
        <dbReference type="ARBA" id="ARBA00022692"/>
    </source>
</evidence>
<organism evidence="9 10">
    <name type="scientific">Chitinophaga eiseniae</name>
    <dbReference type="NCBI Taxonomy" id="634771"/>
    <lineage>
        <taxon>Bacteria</taxon>
        <taxon>Pseudomonadati</taxon>
        <taxon>Bacteroidota</taxon>
        <taxon>Chitinophagia</taxon>
        <taxon>Chitinophagales</taxon>
        <taxon>Chitinophagaceae</taxon>
        <taxon>Chitinophaga</taxon>
    </lineage>
</organism>
<dbReference type="InterPro" id="IPR037066">
    <property type="entry name" value="Plug_dom_sf"/>
</dbReference>
<keyword evidence="4 7" id="KW-0812">Transmembrane</keyword>
<dbReference type="Pfam" id="PF13715">
    <property type="entry name" value="CarbopepD_reg_2"/>
    <property type="match status" value="1"/>
</dbReference>
<dbReference type="InterPro" id="IPR036942">
    <property type="entry name" value="Beta-barrel_TonB_sf"/>
</dbReference>
<comment type="caution">
    <text evidence="9">The sequence shown here is derived from an EMBL/GenBank/DDBJ whole genome shotgun (WGS) entry which is preliminary data.</text>
</comment>
<dbReference type="NCBIfam" id="TIGR04057">
    <property type="entry name" value="SusC_RagA_signa"/>
    <property type="match status" value="1"/>
</dbReference>
<proteinExistence type="inferred from homology"/>
<dbReference type="Pfam" id="PF07715">
    <property type="entry name" value="Plug"/>
    <property type="match status" value="1"/>
</dbReference>
<name>A0A847SIV3_9BACT</name>
<keyword evidence="3 7" id="KW-1134">Transmembrane beta strand</keyword>
<dbReference type="InterPro" id="IPR023997">
    <property type="entry name" value="TonB-dep_OMP_SusC/RagA_CS"/>
</dbReference>
<protein>
    <submittedName>
        <fullName evidence="9">SusC/RagA family TonB-linked outer membrane protein</fullName>
    </submittedName>
</protein>
<dbReference type="EMBL" id="JABAHZ010000001">
    <property type="protein sequence ID" value="NLR77318.1"/>
    <property type="molecule type" value="Genomic_DNA"/>
</dbReference>
<dbReference type="InterPro" id="IPR039426">
    <property type="entry name" value="TonB-dep_rcpt-like"/>
</dbReference>
<evidence type="ECO:0000256" key="7">
    <source>
        <dbReference type="PROSITE-ProRule" id="PRU01360"/>
    </source>
</evidence>
<comment type="similarity">
    <text evidence="7">Belongs to the TonB-dependent receptor family.</text>
</comment>
<dbReference type="Gene3D" id="2.40.170.20">
    <property type="entry name" value="TonB-dependent receptor, beta-barrel domain"/>
    <property type="match status" value="1"/>
</dbReference>
<keyword evidence="5 7" id="KW-0472">Membrane</keyword>
<evidence type="ECO:0000313" key="10">
    <source>
        <dbReference type="Proteomes" id="UP000552864"/>
    </source>
</evidence>
<evidence type="ECO:0000313" key="9">
    <source>
        <dbReference type="EMBL" id="NLR77318.1"/>
    </source>
</evidence>
<dbReference type="PROSITE" id="PS52016">
    <property type="entry name" value="TONB_DEPENDENT_REC_3"/>
    <property type="match status" value="1"/>
</dbReference>
<sequence length="1122" mass="123135">MQLTVRRSRRSGKLLLIFIAFILFMNVRGWAQTVSISAQHVSIDAILKDVRRQTGYNFFCKAEWARKIGPLTLEVKDVPVTEVLERCLQGSPFSYSILNRTIAIFPMIAPNAGTYIVTGTVTDTRNKPLEGASVVVQRSRQGTITDAKGHFTLKNIRPSDTLKVSFIGYNARQVPVNGQTEISIVLKDASSLLDEVVTQAYSKSSPRLMTGNITKITAAEIEKQPVMNPLAALEGRVPGMVISYTNGFASSPVSVQIRGINSLNAGVPADPLYVIDGVPLNVLSLGNSYNHISSGFIQNVNYNYPSGTTTNGQSPLFSINPDDIESIDVLKDADATAVYGANGSNGVILITTKRGKPGKTRFDFNVDPPMLSWGRTTRLFKYANTQDYLQMRREALKNSGITPNLQNAADLLLWDTTRYTDWGKQMLGARAVDLNVTAGISGGSEQTSFRINANYNRLTNTTSISGATQRITFASNVNHTTPDQKLSVNLSANFSYGYVNVVPPVIDPGWAPNAPPVFDKKGNPNWAEWDANGLLSIYPFGAYLNPSNPQATTTLTSSLRLDYKPFRGFTFSTILGYNFAYNSTNAFMTIASQGPYASYATGSANFSITQNAGWTINPQVTYNTRLGKGHLQLSVIGNEVATSTRGSNQYGFGYDNDILLGSIANAPSILTSAAYSQAKTAAFIGDVSYNWDDRYILHLNGTKQGSSKFGPQAQYGSFGSIGLAWIASGEKWLREKLPAAISFLKFRGSYGLTGDDGGLDYQYLALWQVQTYSSFVGGGYNGQSALTPSIRPNQRYKWQENRKLETALQLGLFKDKVSLDVSWYRNRVSDQISASPTPGFINSVNINSLTTNVPLVIQNSGWEGSISAQLIAKKDFSLSARFNIGLNRNILLSFPNLDNTPYAGLYRVGQSINTQYVFHFIGVDPLTGKAAFQDYNHDGIINGAGGVAPAPGLDDRGLAYDLQPKFDGGFGMDASYKRFRFSIFFRFKKQTGMNMLQNIAYTPGTFNQNVPEFIARSSHWQKPGDVVPYPAFNTLPVDNSWSQLRWSNLTFTDASYIRLNNASIYYTLPSNWSKKAGMKELTLSLHAQNVLTLTRYAGGDPETPGNVMPLAGLYTAKINWHF</sequence>
<gene>
    <name evidence="9" type="ORF">HGH91_01700</name>
</gene>
<comment type="subcellular location">
    <subcellularLocation>
        <location evidence="1 7">Cell outer membrane</location>
        <topology evidence="1 7">Multi-pass membrane protein</topology>
    </subcellularLocation>
</comment>
<keyword evidence="10" id="KW-1185">Reference proteome</keyword>
<keyword evidence="6 7" id="KW-0998">Cell outer membrane</keyword>
<dbReference type="InterPro" id="IPR008969">
    <property type="entry name" value="CarboxyPept-like_regulatory"/>
</dbReference>
<dbReference type="InterPro" id="IPR023996">
    <property type="entry name" value="TonB-dep_OMP_SusC/RagA"/>
</dbReference>
<dbReference type="Gene3D" id="2.170.130.10">
    <property type="entry name" value="TonB-dependent receptor, plug domain"/>
    <property type="match status" value="1"/>
</dbReference>
<keyword evidence="2 7" id="KW-0813">Transport</keyword>
<dbReference type="RefSeq" id="WP_168736725.1">
    <property type="nucleotide sequence ID" value="NZ_JABAHZ010000001.1"/>
</dbReference>
<evidence type="ECO:0000256" key="1">
    <source>
        <dbReference type="ARBA" id="ARBA00004571"/>
    </source>
</evidence>
<dbReference type="SUPFAM" id="SSF56935">
    <property type="entry name" value="Porins"/>
    <property type="match status" value="1"/>
</dbReference>
<feature type="domain" description="TonB-dependent receptor plug" evidence="8">
    <location>
        <begin position="209"/>
        <end position="347"/>
    </location>
</feature>
<evidence type="ECO:0000259" key="8">
    <source>
        <dbReference type="Pfam" id="PF07715"/>
    </source>
</evidence>
<accession>A0A847SIV3</accession>
<dbReference type="SUPFAM" id="SSF49464">
    <property type="entry name" value="Carboxypeptidase regulatory domain-like"/>
    <property type="match status" value="1"/>
</dbReference>